<dbReference type="InterPro" id="IPR028989">
    <property type="entry name" value="RimP_N"/>
</dbReference>
<dbReference type="Pfam" id="PF02576">
    <property type="entry name" value="RimP_N"/>
    <property type="match status" value="1"/>
</dbReference>
<proteinExistence type="inferred from homology"/>
<dbReference type="GO" id="GO:0005829">
    <property type="term" value="C:cytosol"/>
    <property type="evidence" value="ECO:0007669"/>
    <property type="project" value="TreeGrafter"/>
</dbReference>
<dbReference type="InterPro" id="IPR036847">
    <property type="entry name" value="RimP_C_sf"/>
</dbReference>
<dbReference type="SUPFAM" id="SSF75420">
    <property type="entry name" value="YhbC-like, N-terminal domain"/>
    <property type="match status" value="1"/>
</dbReference>
<feature type="region of interest" description="Disordered" evidence="4">
    <location>
        <begin position="178"/>
        <end position="200"/>
    </location>
</feature>
<dbReference type="HAMAP" id="MF_01077">
    <property type="entry name" value="RimP"/>
    <property type="match status" value="1"/>
</dbReference>
<dbReference type="InterPro" id="IPR035956">
    <property type="entry name" value="RimP_N_sf"/>
</dbReference>
<gene>
    <name evidence="3" type="primary">rimP</name>
    <name evidence="7" type="ORF">Pfl04_13580</name>
</gene>
<dbReference type="Gene3D" id="3.30.300.70">
    <property type="entry name" value="RimP-like superfamily, N-terminal"/>
    <property type="match status" value="1"/>
</dbReference>
<evidence type="ECO:0000259" key="5">
    <source>
        <dbReference type="Pfam" id="PF02576"/>
    </source>
</evidence>
<evidence type="ECO:0000256" key="2">
    <source>
        <dbReference type="ARBA" id="ARBA00022517"/>
    </source>
</evidence>
<feature type="domain" description="Ribosome maturation factor RimP C-terminal" evidence="6">
    <location>
        <begin position="117"/>
        <end position="177"/>
    </location>
</feature>
<sequence>MPQQRRRHAGERTGARPPRRPDQTTDLAAQRARFREVVEPLVSAAGYDLEDVSLKRVGRRHLVRLLVDSDDGVNLDAVADLSRDISAALDAAEESGGDLVPGEYELEVSSPGIDRPLTLPRHWRRNVGRLVKVTVGDRSVEGRIKKADDAGVELEVNGQPRRFMYDELGPGRVQIEFSRMTELSDDELEEIDDEEGGDEE</sequence>
<dbReference type="GO" id="GO:0006412">
    <property type="term" value="P:translation"/>
    <property type="evidence" value="ECO:0007669"/>
    <property type="project" value="TreeGrafter"/>
</dbReference>
<evidence type="ECO:0000259" key="6">
    <source>
        <dbReference type="Pfam" id="PF17384"/>
    </source>
</evidence>
<comment type="caution">
    <text evidence="7">The sequence shown here is derived from an EMBL/GenBank/DDBJ whole genome shotgun (WGS) entry which is preliminary data.</text>
</comment>
<dbReference type="CDD" id="cd01734">
    <property type="entry name" value="YlxS_C"/>
    <property type="match status" value="1"/>
</dbReference>
<dbReference type="Pfam" id="PF17384">
    <property type="entry name" value="DUF150_C"/>
    <property type="match status" value="1"/>
</dbReference>
<keyword evidence="1 3" id="KW-0963">Cytoplasm</keyword>
<evidence type="ECO:0000256" key="1">
    <source>
        <dbReference type="ARBA" id="ARBA00022490"/>
    </source>
</evidence>
<comment type="similarity">
    <text evidence="3">Belongs to the RimP family.</text>
</comment>
<dbReference type="PANTHER" id="PTHR33867:SF1">
    <property type="entry name" value="RIBOSOME MATURATION FACTOR RIMP"/>
    <property type="match status" value="1"/>
</dbReference>
<keyword evidence="2 3" id="KW-0690">Ribosome biogenesis</keyword>
<dbReference type="PANTHER" id="PTHR33867">
    <property type="entry name" value="RIBOSOME MATURATION FACTOR RIMP"/>
    <property type="match status" value="1"/>
</dbReference>
<feature type="compositionally biased region" description="Acidic residues" evidence="4">
    <location>
        <begin position="183"/>
        <end position="200"/>
    </location>
</feature>
<comment type="subcellular location">
    <subcellularLocation>
        <location evidence="3">Cytoplasm</location>
    </subcellularLocation>
</comment>
<accession>A0A8J3LS48</accession>
<dbReference type="GO" id="GO:0000028">
    <property type="term" value="P:ribosomal small subunit assembly"/>
    <property type="evidence" value="ECO:0007669"/>
    <property type="project" value="TreeGrafter"/>
</dbReference>
<dbReference type="Proteomes" id="UP000653674">
    <property type="component" value="Unassembled WGS sequence"/>
</dbReference>
<dbReference type="AlphaFoldDB" id="A0A8J3LS48"/>
<protein>
    <recommendedName>
        <fullName evidence="3">Ribosome maturation factor RimP</fullName>
    </recommendedName>
</protein>
<feature type="region of interest" description="Disordered" evidence="4">
    <location>
        <begin position="1"/>
        <end position="27"/>
    </location>
</feature>
<dbReference type="NCBIfam" id="NF000930">
    <property type="entry name" value="PRK00092.2-2"/>
    <property type="match status" value="1"/>
</dbReference>
<keyword evidence="8" id="KW-1185">Reference proteome</keyword>
<feature type="domain" description="Ribosome maturation factor RimP N-terminal" evidence="5">
    <location>
        <begin position="38"/>
        <end position="114"/>
    </location>
</feature>
<name>A0A8J3LS48_9ACTN</name>
<dbReference type="SUPFAM" id="SSF74942">
    <property type="entry name" value="YhbC-like, C-terminal domain"/>
    <property type="match status" value="1"/>
</dbReference>
<comment type="function">
    <text evidence="3">Required for maturation of 30S ribosomal subunits.</text>
</comment>
<organism evidence="7 8">
    <name type="scientific">Planosporangium flavigriseum</name>
    <dbReference type="NCBI Taxonomy" id="373681"/>
    <lineage>
        <taxon>Bacteria</taxon>
        <taxon>Bacillati</taxon>
        <taxon>Actinomycetota</taxon>
        <taxon>Actinomycetes</taxon>
        <taxon>Micromonosporales</taxon>
        <taxon>Micromonosporaceae</taxon>
        <taxon>Planosporangium</taxon>
    </lineage>
</organism>
<dbReference type="EMBL" id="BONU01000006">
    <property type="protein sequence ID" value="GIG72954.1"/>
    <property type="molecule type" value="Genomic_DNA"/>
</dbReference>
<dbReference type="InterPro" id="IPR028998">
    <property type="entry name" value="RimP_C"/>
</dbReference>
<evidence type="ECO:0000256" key="3">
    <source>
        <dbReference type="HAMAP-Rule" id="MF_01077"/>
    </source>
</evidence>
<evidence type="ECO:0000313" key="8">
    <source>
        <dbReference type="Proteomes" id="UP000653674"/>
    </source>
</evidence>
<evidence type="ECO:0000256" key="4">
    <source>
        <dbReference type="SAM" id="MobiDB-lite"/>
    </source>
</evidence>
<dbReference type="RefSeq" id="WP_168073775.1">
    <property type="nucleotide sequence ID" value="NZ_BAAAQJ010000016.1"/>
</dbReference>
<reference evidence="7" key="1">
    <citation type="submission" date="2021-01" db="EMBL/GenBank/DDBJ databases">
        <title>Whole genome shotgun sequence of Planosporangium flavigriseum NBRC 105377.</title>
        <authorList>
            <person name="Komaki H."/>
            <person name="Tamura T."/>
        </authorList>
    </citation>
    <scope>NUCLEOTIDE SEQUENCE</scope>
    <source>
        <strain evidence="7">NBRC 105377</strain>
    </source>
</reference>
<evidence type="ECO:0000313" key="7">
    <source>
        <dbReference type="EMBL" id="GIG72954.1"/>
    </source>
</evidence>
<dbReference type="InterPro" id="IPR003728">
    <property type="entry name" value="Ribosome_maturation_RimP"/>
</dbReference>
<feature type="compositionally biased region" description="Basic and acidic residues" evidence="4">
    <location>
        <begin position="10"/>
        <end position="23"/>
    </location>
</feature>